<evidence type="ECO:0000256" key="1">
    <source>
        <dbReference type="SAM" id="MobiDB-lite"/>
    </source>
</evidence>
<evidence type="ECO:0000313" key="3">
    <source>
        <dbReference type="Proteomes" id="UP000827813"/>
    </source>
</evidence>
<gene>
    <name evidence="2" type="primary">gp_23101</name>
</gene>
<sequence>MIKQDTTNIERIIAKIDNDFNPDNSDWIPRVGVWTLEVMGQLNILNTERAKVQLPVKERIAISACPIANTNIKVYDSKGCEIKEANSERSCNGCPSTGEPASETSSSNAVNTTDIYYNDNPAKVPDYLLAETLNDKEWPGRYRVNEYNYVGKTTNRTHNFVIIDGNKIELDFDTDCITIEYDTIKTERSKVYGCEFPVIPDNAILVEAIGFYCMYKMLCRGYKHPVFNLSASQYGTNPYYTWLQLKEEAKRSVINRGQDIDGAHKQWRNAFFNFTFNPKG</sequence>
<dbReference type="GeneID" id="75691241"/>
<dbReference type="KEGG" id="vg:75691241"/>
<protein>
    <submittedName>
        <fullName evidence="2">Uncharacterized protein</fullName>
    </submittedName>
</protein>
<feature type="region of interest" description="Disordered" evidence="1">
    <location>
        <begin position="87"/>
        <end position="108"/>
    </location>
</feature>
<dbReference type="EMBL" id="MZ130486">
    <property type="protein sequence ID" value="QWM90168.1"/>
    <property type="molecule type" value="Genomic_DNA"/>
</dbReference>
<evidence type="ECO:0000313" key="2">
    <source>
        <dbReference type="EMBL" id="QWM90168.1"/>
    </source>
</evidence>
<name>A0AAE7RYA5_9CAUD</name>
<keyword evidence="3" id="KW-1185">Reference proteome</keyword>
<reference evidence="2 3" key="1">
    <citation type="submission" date="2021-04" db="EMBL/GenBank/DDBJ databases">
        <authorList>
            <person name="Shkoporov A.N."/>
            <person name="Stockdale S.R."/>
            <person name="Guerin E."/>
            <person name="Ross R.P."/>
            <person name="Hill C."/>
        </authorList>
    </citation>
    <scope>NUCLEOTIDE SEQUENCE [LARGE SCALE GENOMIC DNA]</scope>
    <source>
        <strain evidence="3">cr9_1</strain>
    </source>
</reference>
<organism evidence="2 3">
    <name type="scientific">uncultured phage cr9_1</name>
    <dbReference type="NCBI Taxonomy" id="2986400"/>
    <lineage>
        <taxon>Viruses</taxon>
        <taxon>Duplodnaviria</taxon>
        <taxon>Heunggongvirae</taxon>
        <taxon>Uroviricota</taxon>
        <taxon>Caudoviricetes</taxon>
        <taxon>Crassvirales</taxon>
        <taxon>Intestiviridae</taxon>
        <taxon>Crudevirinae</taxon>
        <taxon>Dabirmavirus</taxon>
        <taxon>Dabirmavirus hominis</taxon>
    </lineage>
</organism>
<dbReference type="RefSeq" id="YP_010359740.1">
    <property type="nucleotide sequence ID" value="NC_062776.1"/>
</dbReference>
<accession>A0AAE7RYA5</accession>
<proteinExistence type="predicted"/>
<dbReference type="Proteomes" id="UP000827813">
    <property type="component" value="Segment"/>
</dbReference>